<proteinExistence type="predicted"/>
<keyword evidence="3" id="KW-0732">Signal</keyword>
<evidence type="ECO:0000256" key="1">
    <source>
        <dbReference type="SAM" id="MobiDB-lite"/>
    </source>
</evidence>
<feature type="transmembrane region" description="Helical" evidence="2">
    <location>
        <begin position="32"/>
        <end position="53"/>
    </location>
</feature>
<evidence type="ECO:0008006" key="6">
    <source>
        <dbReference type="Google" id="ProtNLM"/>
    </source>
</evidence>
<feature type="compositionally biased region" description="Basic and acidic residues" evidence="1">
    <location>
        <begin position="78"/>
        <end position="88"/>
    </location>
</feature>
<dbReference type="HOGENOM" id="CLU_2472707_0_0_1"/>
<keyword evidence="2" id="KW-0812">Transmembrane</keyword>
<keyword evidence="2" id="KW-0472">Membrane</keyword>
<evidence type="ECO:0000313" key="4">
    <source>
        <dbReference type="EnsemblPlants" id="OGLUM02G35340.1"/>
    </source>
</evidence>
<feature type="chain" id="PRO_5002351800" description="Secreted protein" evidence="3">
    <location>
        <begin position="23"/>
        <end position="88"/>
    </location>
</feature>
<evidence type="ECO:0000256" key="3">
    <source>
        <dbReference type="SAM" id="SignalP"/>
    </source>
</evidence>
<reference evidence="4" key="2">
    <citation type="submission" date="2018-05" db="EMBL/GenBank/DDBJ databases">
        <title>OgluRS3 (Oryza glumaepatula Reference Sequence Version 3).</title>
        <authorList>
            <person name="Zhang J."/>
            <person name="Kudrna D."/>
            <person name="Lee S."/>
            <person name="Talag J."/>
            <person name="Welchert J."/>
            <person name="Wing R.A."/>
        </authorList>
    </citation>
    <scope>NUCLEOTIDE SEQUENCE [LARGE SCALE GENOMIC DNA]</scope>
</reference>
<keyword evidence="2" id="KW-1133">Transmembrane helix</keyword>
<name>A0A0D9YZ13_9ORYZ</name>
<sequence>MQRVYAFQFMLLGATAIIGAYAEPVSSLPRLFLALVIWLVGWRSTHLLVSVVAPEQREQQTTPPLNPPLCPHRQQQQQKEKRNVEERN</sequence>
<organism evidence="4">
    <name type="scientific">Oryza glumipatula</name>
    <dbReference type="NCBI Taxonomy" id="40148"/>
    <lineage>
        <taxon>Eukaryota</taxon>
        <taxon>Viridiplantae</taxon>
        <taxon>Streptophyta</taxon>
        <taxon>Embryophyta</taxon>
        <taxon>Tracheophyta</taxon>
        <taxon>Spermatophyta</taxon>
        <taxon>Magnoliopsida</taxon>
        <taxon>Liliopsida</taxon>
        <taxon>Poales</taxon>
        <taxon>Poaceae</taxon>
        <taxon>BOP clade</taxon>
        <taxon>Oryzoideae</taxon>
        <taxon>Oryzeae</taxon>
        <taxon>Oryzinae</taxon>
        <taxon>Oryza</taxon>
    </lineage>
</organism>
<protein>
    <recommendedName>
        <fullName evidence="6">Secreted protein</fullName>
    </recommendedName>
</protein>
<keyword evidence="5" id="KW-1185">Reference proteome</keyword>
<feature type="region of interest" description="Disordered" evidence="1">
    <location>
        <begin position="57"/>
        <end position="88"/>
    </location>
</feature>
<evidence type="ECO:0000313" key="5">
    <source>
        <dbReference type="Proteomes" id="UP000026961"/>
    </source>
</evidence>
<dbReference type="AlphaFoldDB" id="A0A0D9YZ13"/>
<accession>A0A0D9YZ13</accession>
<dbReference type="Proteomes" id="UP000026961">
    <property type="component" value="Chromosome 2"/>
</dbReference>
<dbReference type="Gramene" id="OGLUM02G35340.1">
    <property type="protein sequence ID" value="OGLUM02G35340.1"/>
    <property type="gene ID" value="OGLUM02G35340"/>
</dbReference>
<dbReference type="EnsemblPlants" id="OGLUM02G35340.1">
    <property type="protein sequence ID" value="OGLUM02G35340.1"/>
    <property type="gene ID" value="OGLUM02G35340"/>
</dbReference>
<feature type="signal peptide" evidence="3">
    <location>
        <begin position="1"/>
        <end position="22"/>
    </location>
</feature>
<evidence type="ECO:0000256" key="2">
    <source>
        <dbReference type="SAM" id="Phobius"/>
    </source>
</evidence>
<reference evidence="4" key="1">
    <citation type="submission" date="2015-04" db="UniProtKB">
        <authorList>
            <consortium name="EnsemblPlants"/>
        </authorList>
    </citation>
    <scope>IDENTIFICATION</scope>
</reference>